<reference evidence="2 3" key="1">
    <citation type="journal article" date="2013" name="Genome Announc.">
        <title>First draft genome sequence from a member of the genus agrococcus, isolated from modern microbialites.</title>
        <authorList>
            <person name="White R.A.III."/>
            <person name="Grassa C.J."/>
            <person name="Suttle C.A."/>
        </authorList>
    </citation>
    <scope>NUCLEOTIDE SEQUENCE [LARGE SCALE GENOMIC DNA]</scope>
    <source>
        <strain evidence="2 3">RW1</strain>
    </source>
</reference>
<proteinExistence type="predicted"/>
<protein>
    <submittedName>
        <fullName evidence="2">Uncharacterized protein</fullName>
    </submittedName>
</protein>
<dbReference type="Proteomes" id="UP000016462">
    <property type="component" value="Unassembled WGS sequence"/>
</dbReference>
<name>U1MME5_9MICO</name>
<dbReference type="EMBL" id="ASHR01000041">
    <property type="protein sequence ID" value="ERG63056.1"/>
    <property type="molecule type" value="Genomic_DNA"/>
</dbReference>
<evidence type="ECO:0000313" key="2">
    <source>
        <dbReference type="EMBL" id="ERG63056.1"/>
    </source>
</evidence>
<feature type="transmembrane region" description="Helical" evidence="1">
    <location>
        <begin position="15"/>
        <end position="33"/>
    </location>
</feature>
<keyword evidence="1" id="KW-0812">Transmembrane</keyword>
<evidence type="ECO:0000313" key="3">
    <source>
        <dbReference type="Proteomes" id="UP000016462"/>
    </source>
</evidence>
<feature type="transmembrane region" description="Helical" evidence="1">
    <location>
        <begin position="39"/>
        <end position="58"/>
    </location>
</feature>
<gene>
    <name evidence="2" type="ORF">L332_01100</name>
</gene>
<comment type="caution">
    <text evidence="2">The sequence shown here is derived from an EMBL/GenBank/DDBJ whole genome shotgun (WGS) entry which is preliminary data.</text>
</comment>
<keyword evidence="3" id="KW-1185">Reference proteome</keyword>
<sequence>MAAPRKPAPRKPAPLWLYIGAAVLFAVAGALQSDTLPRVLFLIAAALFAVTAVLQWRLRRRA</sequence>
<keyword evidence="1" id="KW-0472">Membrane</keyword>
<accession>U1MME5</accession>
<dbReference type="AlphaFoldDB" id="U1MME5"/>
<evidence type="ECO:0000256" key="1">
    <source>
        <dbReference type="SAM" id="Phobius"/>
    </source>
</evidence>
<organism evidence="2 3">
    <name type="scientific">Agrococcus pavilionensis RW1</name>
    <dbReference type="NCBI Taxonomy" id="1330458"/>
    <lineage>
        <taxon>Bacteria</taxon>
        <taxon>Bacillati</taxon>
        <taxon>Actinomycetota</taxon>
        <taxon>Actinomycetes</taxon>
        <taxon>Micrococcales</taxon>
        <taxon>Microbacteriaceae</taxon>
        <taxon>Agrococcus</taxon>
    </lineage>
</organism>
<keyword evidence="1" id="KW-1133">Transmembrane helix</keyword>
<dbReference type="RefSeq" id="WP_021011694.1">
    <property type="nucleotide sequence ID" value="NZ_ASHR01000041.1"/>
</dbReference>